<sequence length="281" mass="30859">MNAVIDQALEAPTRFLEVNGTSYAYRRFGRPSQVPLVGFQHFTGTLDNWDPALLNGLAEAREVIIFDNAGVGSSGGQTPDKVAGMTADAVAFLRALQLEQIDVLGFSLGGFIAQQLAVQHPALVRKVILVGTAPQGAQVLRGFPELIQKAMQLPPAERFLFIFFTGSAPSRAAGEATLQRLWARTEDRDRDASVQAVTAQINAITTWGTDPVTLDLSTLRQPVLIVQGSHDEMMASENAYLLYRQLPNAMLTYYPDAAHGSFFQYPELFVHQANYFLNHIH</sequence>
<dbReference type="InterPro" id="IPR000073">
    <property type="entry name" value="AB_hydrolase_1"/>
</dbReference>
<gene>
    <name evidence="2" type="ORF">SAMN05421823_10982</name>
</gene>
<reference evidence="2 3" key="1">
    <citation type="submission" date="2016-10" db="EMBL/GenBank/DDBJ databases">
        <authorList>
            <person name="de Groot N.N."/>
        </authorList>
    </citation>
    <scope>NUCLEOTIDE SEQUENCE [LARGE SCALE GENOMIC DNA]</scope>
    <source>
        <strain evidence="2 3">DSM 25186</strain>
    </source>
</reference>
<evidence type="ECO:0000259" key="1">
    <source>
        <dbReference type="Pfam" id="PF00561"/>
    </source>
</evidence>
<dbReference type="STRING" id="1075417.SAMN05421823_10982"/>
<dbReference type="Pfam" id="PF00561">
    <property type="entry name" value="Abhydrolase_1"/>
    <property type="match status" value="1"/>
</dbReference>
<dbReference type="PANTHER" id="PTHR43433:SF5">
    <property type="entry name" value="AB HYDROLASE-1 DOMAIN-CONTAINING PROTEIN"/>
    <property type="match status" value="1"/>
</dbReference>
<dbReference type="OrthoDB" id="9780932at2"/>
<evidence type="ECO:0000313" key="2">
    <source>
        <dbReference type="EMBL" id="SDL93769.1"/>
    </source>
</evidence>
<dbReference type="Proteomes" id="UP000198510">
    <property type="component" value="Unassembled WGS sequence"/>
</dbReference>
<name>A0A1G9P4Y2_9BACT</name>
<dbReference type="InterPro" id="IPR050471">
    <property type="entry name" value="AB_hydrolase"/>
</dbReference>
<dbReference type="Gene3D" id="3.40.50.1820">
    <property type="entry name" value="alpha/beta hydrolase"/>
    <property type="match status" value="1"/>
</dbReference>
<dbReference type="SUPFAM" id="SSF53474">
    <property type="entry name" value="alpha/beta-Hydrolases"/>
    <property type="match status" value="1"/>
</dbReference>
<protein>
    <submittedName>
        <fullName evidence="2">Pimeloyl-ACP methyl ester carboxylesterase</fullName>
    </submittedName>
</protein>
<dbReference type="RefSeq" id="WP_089685561.1">
    <property type="nucleotide sequence ID" value="NZ_FNFO01000009.1"/>
</dbReference>
<dbReference type="PRINTS" id="PR00111">
    <property type="entry name" value="ABHYDROLASE"/>
</dbReference>
<proteinExistence type="predicted"/>
<keyword evidence="3" id="KW-1185">Reference proteome</keyword>
<organism evidence="2 3">
    <name type="scientific">Catalinimonas alkaloidigena</name>
    <dbReference type="NCBI Taxonomy" id="1075417"/>
    <lineage>
        <taxon>Bacteria</taxon>
        <taxon>Pseudomonadati</taxon>
        <taxon>Bacteroidota</taxon>
        <taxon>Cytophagia</taxon>
        <taxon>Cytophagales</taxon>
        <taxon>Catalimonadaceae</taxon>
        <taxon>Catalinimonas</taxon>
    </lineage>
</organism>
<dbReference type="InterPro" id="IPR029058">
    <property type="entry name" value="AB_hydrolase_fold"/>
</dbReference>
<dbReference type="EMBL" id="FNFO01000009">
    <property type="protein sequence ID" value="SDL93769.1"/>
    <property type="molecule type" value="Genomic_DNA"/>
</dbReference>
<dbReference type="PANTHER" id="PTHR43433">
    <property type="entry name" value="HYDROLASE, ALPHA/BETA FOLD FAMILY PROTEIN"/>
    <property type="match status" value="1"/>
</dbReference>
<dbReference type="AlphaFoldDB" id="A0A1G9P4Y2"/>
<evidence type="ECO:0000313" key="3">
    <source>
        <dbReference type="Proteomes" id="UP000198510"/>
    </source>
</evidence>
<feature type="domain" description="AB hydrolase-1" evidence="1">
    <location>
        <begin position="42"/>
        <end position="264"/>
    </location>
</feature>
<accession>A0A1G9P4Y2</accession>